<dbReference type="InterPro" id="IPR023827">
    <property type="entry name" value="Peptidase_S8_Asp-AS"/>
</dbReference>
<dbReference type="InterPro" id="IPR036852">
    <property type="entry name" value="Peptidase_S8/S53_dom_sf"/>
</dbReference>
<feature type="non-terminal residue" evidence="2">
    <location>
        <position position="238"/>
    </location>
</feature>
<keyword evidence="1" id="KW-0378">Hydrolase</keyword>
<comment type="caution">
    <text evidence="2">The sequence shown here is derived from an EMBL/GenBank/DDBJ whole genome shotgun (WGS) entry which is preliminary data.</text>
</comment>
<dbReference type="SUPFAM" id="SSF52743">
    <property type="entry name" value="Subtilisin-like"/>
    <property type="match status" value="1"/>
</dbReference>
<accession>A0A0F8Z978</accession>
<dbReference type="EMBL" id="LAZR01049161">
    <property type="protein sequence ID" value="KKK90303.1"/>
    <property type="molecule type" value="Genomic_DNA"/>
</dbReference>
<evidence type="ECO:0000256" key="1">
    <source>
        <dbReference type="ARBA" id="ARBA00022801"/>
    </source>
</evidence>
<proteinExistence type="predicted"/>
<dbReference type="AlphaFoldDB" id="A0A0F8Z978"/>
<dbReference type="GO" id="GO:0004252">
    <property type="term" value="F:serine-type endopeptidase activity"/>
    <property type="evidence" value="ECO:0007669"/>
    <property type="project" value="InterPro"/>
</dbReference>
<gene>
    <name evidence="2" type="ORF">LCGC14_2724400</name>
</gene>
<dbReference type="GO" id="GO:0006508">
    <property type="term" value="P:proteolysis"/>
    <property type="evidence" value="ECO:0007669"/>
    <property type="project" value="InterPro"/>
</dbReference>
<evidence type="ECO:0000313" key="2">
    <source>
        <dbReference type="EMBL" id="KKK90303.1"/>
    </source>
</evidence>
<protein>
    <recommendedName>
        <fullName evidence="3">Peptidase S8/S53 domain-containing protein</fullName>
    </recommendedName>
</protein>
<name>A0A0F8Z978_9ZZZZ</name>
<evidence type="ECO:0008006" key="3">
    <source>
        <dbReference type="Google" id="ProtNLM"/>
    </source>
</evidence>
<sequence>MSNNLIKRTAVATAVSSILIAGAVNANTTINSALKHTSYTPISQADIVNKNEPSAYLVVLKATTAADMMERGVYRVSDARQSYANVETLQNQVQDKLFTLDSNVKVLGSTKILAPTLIVQASQGALDRIAQDSRVDRVLPMFDYDLHVAATADYIKASPIVTSGTHTGSTQTVAVLDTGIDYTHKIFGGAGTVEAYEAAQVDPTTVTWPQGQVMGGYDFMRDDADPIENDPSIAPATG</sequence>
<dbReference type="Gene3D" id="3.40.50.200">
    <property type="entry name" value="Peptidase S8/S53 domain"/>
    <property type="match status" value="1"/>
</dbReference>
<dbReference type="PROSITE" id="PS00136">
    <property type="entry name" value="SUBTILASE_ASP"/>
    <property type="match status" value="1"/>
</dbReference>
<reference evidence="2" key="1">
    <citation type="journal article" date="2015" name="Nature">
        <title>Complex archaea that bridge the gap between prokaryotes and eukaryotes.</title>
        <authorList>
            <person name="Spang A."/>
            <person name="Saw J.H."/>
            <person name="Jorgensen S.L."/>
            <person name="Zaremba-Niedzwiedzka K."/>
            <person name="Martijn J."/>
            <person name="Lind A.E."/>
            <person name="van Eijk R."/>
            <person name="Schleper C."/>
            <person name="Guy L."/>
            <person name="Ettema T.J."/>
        </authorList>
    </citation>
    <scope>NUCLEOTIDE SEQUENCE</scope>
</reference>
<organism evidence="2">
    <name type="scientific">marine sediment metagenome</name>
    <dbReference type="NCBI Taxonomy" id="412755"/>
    <lineage>
        <taxon>unclassified sequences</taxon>
        <taxon>metagenomes</taxon>
        <taxon>ecological metagenomes</taxon>
    </lineage>
</organism>